<evidence type="ECO:0000256" key="5">
    <source>
        <dbReference type="SAM" id="Phobius"/>
    </source>
</evidence>
<dbReference type="eggNOG" id="COG3307">
    <property type="taxonomic scope" value="Bacteria"/>
</dbReference>
<dbReference type="InParanoid" id="Q0EYL0"/>
<feature type="transmembrane region" description="Helical" evidence="5">
    <location>
        <begin position="141"/>
        <end position="157"/>
    </location>
</feature>
<evidence type="ECO:0000256" key="3">
    <source>
        <dbReference type="ARBA" id="ARBA00022989"/>
    </source>
</evidence>
<name>Q0EYL0_9PROT</name>
<dbReference type="PANTHER" id="PTHR37422">
    <property type="entry name" value="TEICHURONIC ACID BIOSYNTHESIS PROTEIN TUAE"/>
    <property type="match status" value="1"/>
</dbReference>
<sequence length="351" mass="38431">MMLYLALVPLGLLWSSDLEWGQRILARHWFWMLLPVVTMALSSERNRNIFLVTTSFGLTVNLAFCVLQANGLIESPAVAGSAVGNATGHIGHTSFGFIYGVWAAWLLHMGLICRNNTRWLLWGLASWAVVMVFLAQGKSGYIVTLVAFLLVAVKWLQEVGGRRMFVSFAFVLLVLSMFAALGPGKERVLGTWEALTGTAQGKLNSDQMVAVSSATARLEWWKMSYNIWLEQPLLGVGTGGFPKASANWQAGHMTGMEFAVPLVHPHNQYLLSMVRWGVVGLLALLALLCFWIRTGTASPWRDRVALPLVTLTGVALLVDGLSTASLEEHFSTIFALILLATGLSEPLSQDV</sequence>
<keyword evidence="8" id="KW-1185">Reference proteome</keyword>
<evidence type="ECO:0000259" key="6">
    <source>
        <dbReference type="Pfam" id="PF04932"/>
    </source>
</evidence>
<evidence type="ECO:0000313" key="8">
    <source>
        <dbReference type="Proteomes" id="UP000005297"/>
    </source>
</evidence>
<dbReference type="EMBL" id="AATS01000009">
    <property type="protein sequence ID" value="EAU54357.1"/>
    <property type="molecule type" value="Genomic_DNA"/>
</dbReference>
<dbReference type="HOGENOM" id="CLU_789424_0_0_0"/>
<dbReference type="RefSeq" id="WP_009851812.1">
    <property type="nucleotide sequence ID" value="NZ_DS022296.1"/>
</dbReference>
<feature type="transmembrane region" description="Helical" evidence="5">
    <location>
        <begin position="89"/>
        <end position="107"/>
    </location>
</feature>
<comment type="subcellular location">
    <subcellularLocation>
        <location evidence="1">Membrane</location>
        <topology evidence="1">Multi-pass membrane protein</topology>
    </subcellularLocation>
</comment>
<keyword evidence="2 5" id="KW-0812">Transmembrane</keyword>
<feature type="transmembrane region" description="Helical" evidence="5">
    <location>
        <begin position="25"/>
        <end position="42"/>
    </location>
</feature>
<dbReference type="GO" id="GO:0016020">
    <property type="term" value="C:membrane"/>
    <property type="evidence" value="ECO:0007669"/>
    <property type="project" value="UniProtKB-SubCell"/>
</dbReference>
<dbReference type="AlphaFoldDB" id="Q0EYL0"/>
<feature type="transmembrane region" description="Helical" evidence="5">
    <location>
        <begin position="49"/>
        <end position="69"/>
    </location>
</feature>
<proteinExistence type="predicted"/>
<accession>Q0EYL0</accession>
<dbReference type="Proteomes" id="UP000005297">
    <property type="component" value="Unassembled WGS sequence"/>
</dbReference>
<evidence type="ECO:0000256" key="2">
    <source>
        <dbReference type="ARBA" id="ARBA00022692"/>
    </source>
</evidence>
<dbReference type="InterPro" id="IPR051533">
    <property type="entry name" value="WaaL-like"/>
</dbReference>
<organism evidence="7 8">
    <name type="scientific">Mariprofundus ferrooxydans PV-1</name>
    <dbReference type="NCBI Taxonomy" id="314345"/>
    <lineage>
        <taxon>Bacteria</taxon>
        <taxon>Pseudomonadati</taxon>
        <taxon>Pseudomonadota</taxon>
        <taxon>Candidatius Mariprofundia</taxon>
        <taxon>Mariprofundales</taxon>
        <taxon>Mariprofundaceae</taxon>
        <taxon>Mariprofundus</taxon>
    </lineage>
</organism>
<dbReference type="PANTHER" id="PTHR37422:SF13">
    <property type="entry name" value="LIPOPOLYSACCHARIDE BIOSYNTHESIS PROTEIN PA4999-RELATED"/>
    <property type="match status" value="1"/>
</dbReference>
<keyword evidence="4 5" id="KW-0472">Membrane</keyword>
<feature type="transmembrane region" description="Helical" evidence="5">
    <location>
        <begin position="304"/>
        <end position="324"/>
    </location>
</feature>
<dbReference type="InterPro" id="IPR007016">
    <property type="entry name" value="O-antigen_ligase-rel_domated"/>
</dbReference>
<feature type="transmembrane region" description="Helical" evidence="5">
    <location>
        <begin position="273"/>
        <end position="292"/>
    </location>
</feature>
<comment type="caution">
    <text evidence="7">The sequence shown here is derived from an EMBL/GenBank/DDBJ whole genome shotgun (WGS) entry which is preliminary data.</text>
</comment>
<gene>
    <name evidence="7" type="ORF">SPV1_00220</name>
</gene>
<dbReference type="Pfam" id="PF04932">
    <property type="entry name" value="Wzy_C"/>
    <property type="match status" value="1"/>
</dbReference>
<evidence type="ECO:0000313" key="7">
    <source>
        <dbReference type="EMBL" id="EAU54357.1"/>
    </source>
</evidence>
<dbReference type="STRING" id="314344.AL013_07970"/>
<protein>
    <recommendedName>
        <fullName evidence="6">O-antigen ligase-related domain-containing protein</fullName>
    </recommendedName>
</protein>
<feature type="transmembrane region" description="Helical" evidence="5">
    <location>
        <begin position="119"/>
        <end position="135"/>
    </location>
</feature>
<reference evidence="7 8" key="1">
    <citation type="submission" date="2006-09" db="EMBL/GenBank/DDBJ databases">
        <authorList>
            <person name="Emerson D."/>
            <person name="Ferriera S."/>
            <person name="Johnson J."/>
            <person name="Kravitz S."/>
            <person name="Halpern A."/>
            <person name="Remington K."/>
            <person name="Beeson K."/>
            <person name="Tran B."/>
            <person name="Rogers Y.-H."/>
            <person name="Friedman R."/>
            <person name="Venter J.C."/>
        </authorList>
    </citation>
    <scope>NUCLEOTIDE SEQUENCE [LARGE SCALE GENOMIC DNA]</scope>
    <source>
        <strain evidence="7 8">PV-1</strain>
    </source>
</reference>
<feature type="transmembrane region" description="Helical" evidence="5">
    <location>
        <begin position="164"/>
        <end position="182"/>
    </location>
</feature>
<keyword evidence="3 5" id="KW-1133">Transmembrane helix</keyword>
<feature type="domain" description="O-antigen ligase-related" evidence="6">
    <location>
        <begin position="126"/>
        <end position="285"/>
    </location>
</feature>
<evidence type="ECO:0000256" key="4">
    <source>
        <dbReference type="ARBA" id="ARBA00023136"/>
    </source>
</evidence>
<evidence type="ECO:0000256" key="1">
    <source>
        <dbReference type="ARBA" id="ARBA00004141"/>
    </source>
</evidence>